<reference evidence="7 8" key="1">
    <citation type="submission" date="2020-08" db="EMBL/GenBank/DDBJ databases">
        <title>Genomic Encyclopedia of Type Strains, Phase IV (KMG-IV): sequencing the most valuable type-strain genomes for metagenomic binning, comparative biology and taxonomic classification.</title>
        <authorList>
            <person name="Goeker M."/>
        </authorList>
    </citation>
    <scope>NUCLEOTIDE SEQUENCE [LARGE SCALE GENOMIC DNA]</scope>
    <source>
        <strain evidence="7 8">DSM 24661</strain>
    </source>
</reference>
<dbReference type="GO" id="GO:0009401">
    <property type="term" value="P:phosphoenolpyruvate-dependent sugar phosphotransferase system"/>
    <property type="evidence" value="ECO:0007669"/>
    <property type="project" value="InterPro"/>
</dbReference>
<evidence type="ECO:0000256" key="1">
    <source>
        <dbReference type="ARBA" id="ARBA00022679"/>
    </source>
</evidence>
<keyword evidence="1" id="KW-0808">Transferase</keyword>
<dbReference type="InterPro" id="IPR011608">
    <property type="entry name" value="PRD"/>
</dbReference>
<dbReference type="PROSITE" id="PS51096">
    <property type="entry name" value="PTS_EIIA_TYPE_4"/>
    <property type="match status" value="1"/>
</dbReference>
<sequence>MKQLDLVEKFIKEKCLFGRSVEDIKKDNMPGISANNIQEEMGILRANASSILNNLCKEGKLIKINSRPVTFLPYDIIHRIHEKYNLSLKTCYTLSELKESILHEQIEKDDPFAKLLGYNSSLLYQIRQAKAAIVYPPKGLHTILLGESGVGKTTFAQAMHAYGLLAANKNQVEYPFITFNCADYFNNPQLLLSQLFGHVKNAFTGADKDKIGLVEEADGGILFLDEVHRLPPDGQEMLFYLMDKGEYKRLGDSIKRKSNILIIAATTENPTGVLLNTFMRRVPVNIILPTYKEKPIAEKIEIIEQFFRFEAINLKQIICIAPEVLKALALYQFAGGNIGQLRSEIKLLCANAFLQYLQNKQPITIGFQMLSKDIRDVLFNYAKIDKTITRYLDMFFEEIEILPQKDTDIISDGIKNDIYEIISNKLNYMREQGIAGENITDSLKNEIDTYLSSVNKYFSELHSNIANLYKLVSKEIIDVTMQFITYAREELKTDFNNYFLFALSLHIQSLIKRIDKKEINNNRHLFKIKVEHPAEFKVADKMVEMLNNKFGVIVPESEKGFLALLLYHSRVEVDSSKIGMIIICHGESTATSMADTCNKLLNTELVKAVDMPLSQSINETYQQLKTVALTINRGKGIIILVDMGSLLTFDKRLTADTGIKTKIIKSISTPLALDILRHVLYDVDDIDKIYAENVKIIDEYDEVAIKRKPLAILAVCATGQGSSKLIKDMLDDLLKKYYVDSIKIFTADYINVREVFDKVKKDYYVVAVAGNMNPQLPVPFFPINQLVQPEVQQIFFHLLDGDMEKPFSLPNTEQIPTVYETAKNLLEKYIKYINPRHAIFKIRKFIEEIDYSPKNKNMVLDLIMHMGCLLDRCVGQIKIKYDNLQEFYILHKELFITVRKAIKPLEDDYNIKISDDEIAYVVKILVTRV</sequence>
<dbReference type="InterPro" id="IPR025943">
    <property type="entry name" value="Sigma_54_int_dom_ATP-bd_2"/>
</dbReference>
<dbReference type="GO" id="GO:0006355">
    <property type="term" value="P:regulation of DNA-templated transcription"/>
    <property type="evidence" value="ECO:0007669"/>
    <property type="project" value="InterPro"/>
</dbReference>
<proteinExistence type="predicted"/>
<dbReference type="EMBL" id="JACHFH010000008">
    <property type="protein sequence ID" value="MBB5335815.1"/>
    <property type="molecule type" value="Genomic_DNA"/>
</dbReference>
<dbReference type="SUPFAM" id="SSF53062">
    <property type="entry name" value="PTS system fructose IIA component-like"/>
    <property type="match status" value="1"/>
</dbReference>
<dbReference type="InterPro" id="IPR036634">
    <property type="entry name" value="PRD_sf"/>
</dbReference>
<evidence type="ECO:0000256" key="3">
    <source>
        <dbReference type="ARBA" id="ARBA00022840"/>
    </source>
</evidence>
<dbReference type="Gene3D" id="3.40.50.300">
    <property type="entry name" value="P-loop containing nucleotide triphosphate hydrolases"/>
    <property type="match status" value="1"/>
</dbReference>
<evidence type="ECO:0000259" key="6">
    <source>
        <dbReference type="PROSITE" id="PS51372"/>
    </source>
</evidence>
<evidence type="ECO:0000313" key="7">
    <source>
        <dbReference type="EMBL" id="MBB5335815.1"/>
    </source>
</evidence>
<dbReference type="SUPFAM" id="SSF63520">
    <property type="entry name" value="PTS-regulatory domain, PRD"/>
    <property type="match status" value="2"/>
</dbReference>
<evidence type="ECO:0000256" key="2">
    <source>
        <dbReference type="ARBA" id="ARBA00022741"/>
    </source>
</evidence>
<dbReference type="GO" id="GO:0008982">
    <property type="term" value="F:protein-N(PI)-phosphohistidine-sugar phosphotransferase activity"/>
    <property type="evidence" value="ECO:0007669"/>
    <property type="project" value="InterPro"/>
</dbReference>
<dbReference type="SUPFAM" id="SSF52794">
    <property type="entry name" value="PTS system IIB component-like"/>
    <property type="match status" value="1"/>
</dbReference>
<dbReference type="Gene3D" id="3.40.50.510">
    <property type="entry name" value="Phosphotransferase system, mannose-type IIA component"/>
    <property type="match status" value="1"/>
</dbReference>
<dbReference type="InterPro" id="IPR003593">
    <property type="entry name" value="AAA+_ATPase"/>
</dbReference>
<comment type="caution">
    <text evidence="7">The sequence shown here is derived from an EMBL/GenBank/DDBJ whole genome shotgun (WGS) entry which is preliminary data.</text>
</comment>
<keyword evidence="2" id="KW-0547">Nucleotide-binding</keyword>
<name>A0A840UTK8_9FIRM</name>
<dbReference type="Pfam" id="PF03610">
    <property type="entry name" value="EIIA-man"/>
    <property type="match status" value="1"/>
</dbReference>
<dbReference type="InterPro" id="IPR004701">
    <property type="entry name" value="PTS_EIIA_man-typ"/>
</dbReference>
<feature type="domain" description="PTS EIIA type-4" evidence="5">
    <location>
        <begin position="577"/>
        <end position="705"/>
    </location>
</feature>
<dbReference type="GO" id="GO:0005524">
    <property type="term" value="F:ATP binding"/>
    <property type="evidence" value="ECO:0007669"/>
    <property type="project" value="UniProtKB-KW"/>
</dbReference>
<dbReference type="Gene3D" id="1.10.1790.10">
    <property type="entry name" value="PRD domain"/>
    <property type="match status" value="2"/>
</dbReference>
<keyword evidence="8" id="KW-1185">Reference proteome</keyword>
<feature type="domain" description="Sigma-54 factor interaction" evidence="4">
    <location>
        <begin position="115"/>
        <end position="350"/>
    </location>
</feature>
<feature type="domain" description="PRD" evidence="6">
    <location>
        <begin position="471"/>
        <end position="576"/>
    </location>
</feature>
<evidence type="ECO:0000259" key="4">
    <source>
        <dbReference type="PROSITE" id="PS50045"/>
    </source>
</evidence>
<dbReference type="Proteomes" id="UP000559117">
    <property type="component" value="Unassembled WGS sequence"/>
</dbReference>
<gene>
    <name evidence="7" type="ORF">HNR32_000949</name>
</gene>
<evidence type="ECO:0000313" key="8">
    <source>
        <dbReference type="Proteomes" id="UP000559117"/>
    </source>
</evidence>
<accession>A0A840UTK8</accession>
<dbReference type="PROSITE" id="PS50045">
    <property type="entry name" value="SIGMA54_INTERACT_4"/>
    <property type="match status" value="1"/>
</dbReference>
<dbReference type="AlphaFoldDB" id="A0A840UTK8"/>
<dbReference type="PANTHER" id="PTHR32071">
    <property type="entry name" value="TRANSCRIPTIONAL REGULATORY PROTEIN"/>
    <property type="match status" value="1"/>
</dbReference>
<dbReference type="InterPro" id="IPR002078">
    <property type="entry name" value="Sigma_54_int"/>
</dbReference>
<dbReference type="Pfam" id="PF00158">
    <property type="entry name" value="Sigma54_activat"/>
    <property type="match status" value="1"/>
</dbReference>
<dbReference type="SMART" id="SM00382">
    <property type="entry name" value="AAA"/>
    <property type="match status" value="1"/>
</dbReference>
<evidence type="ECO:0000259" key="5">
    <source>
        <dbReference type="PROSITE" id="PS51096"/>
    </source>
</evidence>
<dbReference type="InterPro" id="IPR027417">
    <property type="entry name" value="P-loop_NTPase"/>
</dbReference>
<dbReference type="PANTHER" id="PTHR32071:SF90">
    <property type="entry name" value="TRANSCRIPTIONAL REGULATORY PROTEIN LEVR"/>
    <property type="match status" value="1"/>
</dbReference>
<dbReference type="SUPFAM" id="SSF52540">
    <property type="entry name" value="P-loop containing nucleoside triphosphate hydrolases"/>
    <property type="match status" value="1"/>
</dbReference>
<keyword evidence="3" id="KW-0067">ATP-binding</keyword>
<dbReference type="GO" id="GO:0016020">
    <property type="term" value="C:membrane"/>
    <property type="evidence" value="ECO:0007669"/>
    <property type="project" value="InterPro"/>
</dbReference>
<dbReference type="RefSeq" id="WP_183860142.1">
    <property type="nucleotide sequence ID" value="NZ_JACHFH010000008.1"/>
</dbReference>
<organism evidence="7 8">
    <name type="scientific">Pectinatus brassicae</name>
    <dbReference type="NCBI Taxonomy" id="862415"/>
    <lineage>
        <taxon>Bacteria</taxon>
        <taxon>Bacillati</taxon>
        <taxon>Bacillota</taxon>
        <taxon>Negativicutes</taxon>
        <taxon>Selenomonadales</taxon>
        <taxon>Selenomonadaceae</taxon>
        <taxon>Pectinatus</taxon>
    </lineage>
</organism>
<dbReference type="PROSITE" id="PS51372">
    <property type="entry name" value="PRD_2"/>
    <property type="match status" value="2"/>
</dbReference>
<dbReference type="PROSITE" id="PS00676">
    <property type="entry name" value="SIGMA54_INTERACT_2"/>
    <property type="match status" value="1"/>
</dbReference>
<dbReference type="InterPro" id="IPR036095">
    <property type="entry name" value="PTS_EIIB-like_sf"/>
</dbReference>
<protein>
    <submittedName>
        <fullName evidence="7">Transcriptional regulatory protein LevR/transcriptional regulator with AAA-type ATPase domain</fullName>
    </submittedName>
</protein>
<dbReference type="InterPro" id="IPR036662">
    <property type="entry name" value="PTS_EIIA_man-typ_sf"/>
</dbReference>
<dbReference type="CDD" id="cd00009">
    <property type="entry name" value="AAA"/>
    <property type="match status" value="1"/>
</dbReference>
<feature type="domain" description="PRD" evidence="6">
    <location>
        <begin position="827"/>
        <end position="929"/>
    </location>
</feature>
<dbReference type="Pfam" id="PF00874">
    <property type="entry name" value="PRD"/>
    <property type="match status" value="2"/>
</dbReference>